<reference evidence="2" key="1">
    <citation type="submission" date="2020-02" db="EMBL/GenBank/DDBJ databases">
        <authorList>
            <person name="Scholz U."/>
            <person name="Mascher M."/>
            <person name="Fiebig A."/>
        </authorList>
    </citation>
    <scope>NUCLEOTIDE SEQUENCE</scope>
</reference>
<gene>
    <name evidence="2" type="ORF">SI8410_10014626</name>
</gene>
<protein>
    <submittedName>
        <fullName evidence="2">Uncharacterized protein</fullName>
    </submittedName>
</protein>
<evidence type="ECO:0000256" key="1">
    <source>
        <dbReference type="SAM" id="MobiDB-lite"/>
    </source>
</evidence>
<proteinExistence type="predicted"/>
<feature type="region of interest" description="Disordered" evidence="1">
    <location>
        <begin position="14"/>
        <end position="35"/>
    </location>
</feature>
<evidence type="ECO:0000313" key="2">
    <source>
        <dbReference type="EMBL" id="CAA7403948.1"/>
    </source>
</evidence>
<accession>A0A7I8L3M0</accession>
<organism evidence="2 3">
    <name type="scientific">Spirodela intermedia</name>
    <name type="common">Intermediate duckweed</name>
    <dbReference type="NCBI Taxonomy" id="51605"/>
    <lineage>
        <taxon>Eukaryota</taxon>
        <taxon>Viridiplantae</taxon>
        <taxon>Streptophyta</taxon>
        <taxon>Embryophyta</taxon>
        <taxon>Tracheophyta</taxon>
        <taxon>Spermatophyta</taxon>
        <taxon>Magnoliopsida</taxon>
        <taxon>Liliopsida</taxon>
        <taxon>Araceae</taxon>
        <taxon>Lemnoideae</taxon>
        <taxon>Spirodela</taxon>
    </lineage>
</organism>
<dbReference type="EMBL" id="LR746273">
    <property type="protein sequence ID" value="CAA7403948.1"/>
    <property type="molecule type" value="Genomic_DNA"/>
</dbReference>
<feature type="compositionally biased region" description="Low complexity" evidence="1">
    <location>
        <begin position="19"/>
        <end position="28"/>
    </location>
</feature>
<evidence type="ECO:0000313" key="3">
    <source>
        <dbReference type="Proteomes" id="UP000663760"/>
    </source>
</evidence>
<dbReference type="Proteomes" id="UP000663760">
    <property type="component" value="Chromosome 10"/>
</dbReference>
<keyword evidence="3" id="KW-1185">Reference proteome</keyword>
<sequence length="35" mass="4323">MACRWRPACRRRGRRRSCRGSPRPGPRCTWRQRRP</sequence>
<dbReference type="AlphaFoldDB" id="A0A7I8L3M0"/>
<name>A0A7I8L3M0_SPIIN</name>